<dbReference type="InterPro" id="IPR013328">
    <property type="entry name" value="6PGD_dom2"/>
</dbReference>
<evidence type="ECO:0000313" key="7">
    <source>
        <dbReference type="Proteomes" id="UP000195141"/>
    </source>
</evidence>
<name>A0A242K769_9ENTE</name>
<dbReference type="InterPro" id="IPR006114">
    <property type="entry name" value="6PGDH_C"/>
</dbReference>
<dbReference type="SUPFAM" id="SSF48179">
    <property type="entry name" value="6-phosphogluconate dehydrogenase C-terminal domain-like"/>
    <property type="match status" value="1"/>
</dbReference>
<reference evidence="6" key="3">
    <citation type="submission" date="2024-03" db="EMBL/GenBank/DDBJ databases">
        <title>The Genome Sequence of Enterococcus sp. DIV0242b.</title>
        <authorList>
            <consortium name="The Broad Institute Genomics Platform"/>
            <consortium name="The Broad Institute Microbial Omics Core"/>
            <consortium name="The Broad Institute Genomic Center for Infectious Diseases"/>
            <person name="Earl A."/>
            <person name="Manson A."/>
            <person name="Gilmore M."/>
            <person name="Schwartman J."/>
            <person name="Shea T."/>
            <person name="Abouelleil A."/>
            <person name="Cao P."/>
            <person name="Chapman S."/>
            <person name="Cusick C."/>
            <person name="Young S."/>
            <person name="Neafsey D."/>
            <person name="Nusbaum C."/>
            <person name="Birren B."/>
        </authorList>
    </citation>
    <scope>NUCLEOTIDE SEQUENCE</scope>
    <source>
        <strain evidence="6">9E7_DIV0242</strain>
    </source>
</reference>
<dbReference type="Gene3D" id="1.10.1040.10">
    <property type="entry name" value="N-(1-d-carboxylethyl)-l-norvaline Dehydrogenase, domain 2"/>
    <property type="match status" value="1"/>
</dbReference>
<evidence type="ECO:0000313" key="6">
    <source>
        <dbReference type="EMBL" id="WYJ92266.1"/>
    </source>
</evidence>
<dbReference type="InterPro" id="IPR006115">
    <property type="entry name" value="6PGDH_NADP-bd"/>
</dbReference>
<keyword evidence="2" id="KW-0560">Oxidoreductase</keyword>
<dbReference type="Pfam" id="PF00393">
    <property type="entry name" value="6PGD"/>
    <property type="match status" value="1"/>
</dbReference>
<keyword evidence="3" id="KW-0311">Gluconate utilization</keyword>
<dbReference type="Proteomes" id="UP000195141">
    <property type="component" value="Chromosome"/>
</dbReference>
<dbReference type="PRINTS" id="PR00076">
    <property type="entry name" value="6PGDHDRGNASE"/>
</dbReference>
<feature type="domain" description="6-phosphogluconate dehydrogenase C-terminal" evidence="4">
    <location>
        <begin position="169"/>
        <end position="302"/>
    </location>
</feature>
<organism evidence="5">
    <name type="scientific">Candidatus Enterococcus clewellii</name>
    <dbReference type="NCBI Taxonomy" id="1834193"/>
    <lineage>
        <taxon>Bacteria</taxon>
        <taxon>Bacillati</taxon>
        <taxon>Bacillota</taxon>
        <taxon>Bacilli</taxon>
        <taxon>Lactobacillales</taxon>
        <taxon>Enterococcaceae</taxon>
        <taxon>Enterococcus</taxon>
    </lineage>
</organism>
<dbReference type="Pfam" id="PF03446">
    <property type="entry name" value="NAD_binding_2"/>
    <property type="match status" value="1"/>
</dbReference>
<evidence type="ECO:0000256" key="3">
    <source>
        <dbReference type="ARBA" id="ARBA00023064"/>
    </source>
</evidence>
<keyword evidence="7" id="KW-1185">Reference proteome</keyword>
<accession>A0A242K769</accession>
<reference evidence="6" key="2">
    <citation type="submission" date="2017-05" db="EMBL/GenBank/DDBJ databases">
        <authorList>
            <consortium name="The Broad Institute Genomics Platform"/>
            <consortium name="The Broad Institute Genomic Center for Infectious Diseases"/>
            <person name="Earl A."/>
            <person name="Manson A."/>
            <person name="Schwartman J."/>
            <person name="Gilmore M."/>
            <person name="Abouelleil A."/>
            <person name="Cao P."/>
            <person name="Chapman S."/>
            <person name="Cusick C."/>
            <person name="Shea T."/>
            <person name="Young S."/>
            <person name="Neafsey D."/>
            <person name="Nusbaum C."/>
            <person name="Birren B."/>
        </authorList>
    </citation>
    <scope>NUCLEOTIDE SEQUENCE</scope>
    <source>
        <strain evidence="6">9E7_DIV0242</strain>
    </source>
</reference>
<dbReference type="AlphaFoldDB" id="A0A242K769"/>
<evidence type="ECO:0000313" key="5">
    <source>
        <dbReference type="EMBL" id="OTP15953.1"/>
    </source>
</evidence>
<dbReference type="NCBIfam" id="NF007161">
    <property type="entry name" value="PRK09599.1"/>
    <property type="match status" value="1"/>
</dbReference>
<dbReference type="InterPro" id="IPR036291">
    <property type="entry name" value="NAD(P)-bd_dom_sf"/>
</dbReference>
<dbReference type="InterPro" id="IPR008927">
    <property type="entry name" value="6-PGluconate_DH-like_C_sf"/>
</dbReference>
<dbReference type="SMART" id="SM01350">
    <property type="entry name" value="6PGD"/>
    <property type="match status" value="1"/>
</dbReference>
<dbReference type="GO" id="GO:0019521">
    <property type="term" value="P:D-gluconate metabolic process"/>
    <property type="evidence" value="ECO:0007669"/>
    <property type="project" value="UniProtKB-KW"/>
</dbReference>
<protein>
    <submittedName>
        <fullName evidence="5">6-phosphogluconate dehydrogenase (Decarboxylating)</fullName>
    </submittedName>
</protein>
<gene>
    <name evidence="5" type="ORF">A5888_002167</name>
    <name evidence="6" type="ORF">A5888_004039</name>
</gene>
<dbReference type="OrthoDB" id="9804542at2"/>
<dbReference type="EMBL" id="CP147247">
    <property type="protein sequence ID" value="WYJ92266.1"/>
    <property type="molecule type" value="Genomic_DNA"/>
</dbReference>
<dbReference type="InterPro" id="IPR006183">
    <property type="entry name" value="Pgluconate_DH"/>
</dbReference>
<dbReference type="SUPFAM" id="SSF51735">
    <property type="entry name" value="NAD(P)-binding Rossmann-fold domains"/>
    <property type="match status" value="1"/>
</dbReference>
<dbReference type="GO" id="GO:0006098">
    <property type="term" value="P:pentose-phosphate shunt"/>
    <property type="evidence" value="ECO:0007669"/>
    <property type="project" value="InterPro"/>
</dbReference>
<dbReference type="GO" id="GO:0004616">
    <property type="term" value="F:phosphogluconate dehydrogenase (decarboxylating) activity"/>
    <property type="evidence" value="ECO:0007669"/>
    <property type="project" value="InterPro"/>
</dbReference>
<dbReference type="RefSeq" id="WP_086349229.1">
    <property type="nucleotide sequence ID" value="NZ_CP147247.1"/>
</dbReference>
<dbReference type="PANTHER" id="PTHR11811">
    <property type="entry name" value="6-PHOSPHOGLUCONATE DEHYDROGENASE"/>
    <property type="match status" value="1"/>
</dbReference>
<evidence type="ECO:0000259" key="4">
    <source>
        <dbReference type="SMART" id="SM01350"/>
    </source>
</evidence>
<sequence>MNIEMIGLGKMGMGILTNLSQNSSYSIHCTDINRDLKQPSEELGATFYPTLSELLTAREGEKRLIWLMLPAGKLTNQMVRECLPFLKEGDTIIDAGNSKYTDSQENEQACRAHGVFFLDVGTSGGVEGATNGACMMVGGDPKHYQTIEPLIMDLCVPDGALYCGPSGSGHYLKMIHNGIEYGMMQSIAEGFDILAHAPFDYDLEKTANVFNHGSVIRSWLMELTENIFRAPEQLDAIEGVIPSSGEGQWTIEEALRLKIAAPVITQSLLFRYSSESKDRTAEKVVALLRNQFGGHAAVKENAQ</sequence>
<dbReference type="InterPro" id="IPR004849">
    <property type="entry name" value="6DGDH_YqeC"/>
</dbReference>
<proteinExistence type="inferred from homology"/>
<dbReference type="Gene3D" id="3.40.50.720">
    <property type="entry name" value="NAD(P)-binding Rossmann-like Domain"/>
    <property type="match status" value="1"/>
</dbReference>
<dbReference type="NCBIfam" id="TIGR00872">
    <property type="entry name" value="gnd_rel"/>
    <property type="match status" value="1"/>
</dbReference>
<comment type="similarity">
    <text evidence="1">Belongs to the 6-phosphogluconate dehydrogenase family.</text>
</comment>
<dbReference type="GO" id="GO:0050661">
    <property type="term" value="F:NADP binding"/>
    <property type="evidence" value="ECO:0007669"/>
    <property type="project" value="InterPro"/>
</dbReference>
<evidence type="ECO:0000256" key="1">
    <source>
        <dbReference type="ARBA" id="ARBA00008419"/>
    </source>
</evidence>
<dbReference type="EMBL" id="NGMM01000003">
    <property type="protein sequence ID" value="OTP15953.1"/>
    <property type="molecule type" value="Genomic_DNA"/>
</dbReference>
<reference evidence="5" key="1">
    <citation type="submission" date="2017-05" db="EMBL/GenBank/DDBJ databases">
        <title>The Genome Sequence of Enterococcus sp. 9E7_DIV0242.</title>
        <authorList>
            <consortium name="The Broad Institute Genomics Platform"/>
            <consortium name="The Broad Institute Genomic Center for Infectious Diseases"/>
            <person name="Earl A."/>
            <person name="Manson A."/>
            <person name="Schwartman J."/>
            <person name="Gilmore M."/>
            <person name="Abouelleil A."/>
            <person name="Cao P."/>
            <person name="Chapman S."/>
            <person name="Cusick C."/>
            <person name="Shea T."/>
            <person name="Young S."/>
            <person name="Neafsey D."/>
            <person name="Nusbaum C."/>
            <person name="Birren B."/>
        </authorList>
    </citation>
    <scope>NUCLEOTIDE SEQUENCE [LARGE SCALE GENOMIC DNA]</scope>
    <source>
        <strain evidence="5">9E7_DIV0242</strain>
    </source>
</reference>
<evidence type="ECO:0000256" key="2">
    <source>
        <dbReference type="ARBA" id="ARBA00023002"/>
    </source>
</evidence>